<evidence type="ECO:0000313" key="2">
    <source>
        <dbReference type="Proteomes" id="UP001341840"/>
    </source>
</evidence>
<dbReference type="Proteomes" id="UP001341840">
    <property type="component" value="Unassembled WGS sequence"/>
</dbReference>
<comment type="caution">
    <text evidence="1">The sequence shown here is derived from an EMBL/GenBank/DDBJ whole genome shotgun (WGS) entry which is preliminary data.</text>
</comment>
<protein>
    <submittedName>
        <fullName evidence="1">Uncharacterized protein</fullName>
    </submittedName>
</protein>
<sequence length="185" mass="20595">MSAPRVSDTSAGLWTRVSIGLAAERHVSRQSNGNQSERNRVGHAGWRNGADMRIWSGFLVRDKRVACGSKPVRVKAADRLNHEGCEAGREAGSLMKPVPMGFNRWSSERKWPERARGTKRSQQNLEGHCCSLCVRIQAWAAHPNADLGTYAYAYEASMRTYRSILASINRGAFHHFKGIPLPHLA</sequence>
<evidence type="ECO:0000313" key="1">
    <source>
        <dbReference type="EMBL" id="MED6134533.1"/>
    </source>
</evidence>
<proteinExistence type="predicted"/>
<organism evidence="1 2">
    <name type="scientific">Stylosanthes scabra</name>
    <dbReference type="NCBI Taxonomy" id="79078"/>
    <lineage>
        <taxon>Eukaryota</taxon>
        <taxon>Viridiplantae</taxon>
        <taxon>Streptophyta</taxon>
        <taxon>Embryophyta</taxon>
        <taxon>Tracheophyta</taxon>
        <taxon>Spermatophyta</taxon>
        <taxon>Magnoliopsida</taxon>
        <taxon>eudicotyledons</taxon>
        <taxon>Gunneridae</taxon>
        <taxon>Pentapetalae</taxon>
        <taxon>rosids</taxon>
        <taxon>fabids</taxon>
        <taxon>Fabales</taxon>
        <taxon>Fabaceae</taxon>
        <taxon>Papilionoideae</taxon>
        <taxon>50 kb inversion clade</taxon>
        <taxon>dalbergioids sensu lato</taxon>
        <taxon>Dalbergieae</taxon>
        <taxon>Pterocarpus clade</taxon>
        <taxon>Stylosanthes</taxon>
    </lineage>
</organism>
<accession>A0ABU6SF41</accession>
<keyword evidence="2" id="KW-1185">Reference proteome</keyword>
<dbReference type="EMBL" id="JASCZI010060607">
    <property type="protein sequence ID" value="MED6134533.1"/>
    <property type="molecule type" value="Genomic_DNA"/>
</dbReference>
<reference evidence="1 2" key="1">
    <citation type="journal article" date="2023" name="Plants (Basel)">
        <title>Bridging the Gap: Combining Genomics and Transcriptomics Approaches to Understand Stylosanthes scabra, an Orphan Legume from the Brazilian Caatinga.</title>
        <authorList>
            <person name="Ferreira-Neto J.R.C."/>
            <person name="da Silva M.D."/>
            <person name="Binneck E."/>
            <person name="de Melo N.F."/>
            <person name="da Silva R.H."/>
            <person name="de Melo A.L.T.M."/>
            <person name="Pandolfi V."/>
            <person name="Bustamante F.O."/>
            <person name="Brasileiro-Vidal A.C."/>
            <person name="Benko-Iseppon A.M."/>
        </authorList>
    </citation>
    <scope>NUCLEOTIDE SEQUENCE [LARGE SCALE GENOMIC DNA]</scope>
    <source>
        <tissue evidence="1">Leaves</tissue>
    </source>
</reference>
<name>A0ABU6SF41_9FABA</name>
<gene>
    <name evidence="1" type="ORF">PIB30_037832</name>
</gene>